<comment type="caution">
    <text evidence="1">The sequence shown here is derived from an EMBL/GenBank/DDBJ whole genome shotgun (WGS) entry which is preliminary data.</text>
</comment>
<dbReference type="OrthoDB" id="7684399at2"/>
<dbReference type="Proteomes" id="UP000314011">
    <property type="component" value="Unassembled WGS sequence"/>
</dbReference>
<evidence type="ECO:0000313" key="1">
    <source>
        <dbReference type="EMBL" id="TNY30911.1"/>
    </source>
</evidence>
<accession>A0A5C5G8N5</accession>
<dbReference type="EMBL" id="VFFF01000003">
    <property type="protein sequence ID" value="TNY30911.1"/>
    <property type="molecule type" value="Genomic_DNA"/>
</dbReference>
<evidence type="ECO:0008006" key="3">
    <source>
        <dbReference type="Google" id="ProtNLM"/>
    </source>
</evidence>
<evidence type="ECO:0000313" key="2">
    <source>
        <dbReference type="Proteomes" id="UP000314011"/>
    </source>
</evidence>
<dbReference type="AlphaFoldDB" id="A0A5C5G8N5"/>
<dbReference type="RefSeq" id="WP_140197177.1">
    <property type="nucleotide sequence ID" value="NZ_CP065915.1"/>
</dbReference>
<organism evidence="1 2">
    <name type="scientific">Pelagovum pacificum</name>
    <dbReference type="NCBI Taxonomy" id="2588711"/>
    <lineage>
        <taxon>Bacteria</taxon>
        <taxon>Pseudomonadati</taxon>
        <taxon>Pseudomonadota</taxon>
        <taxon>Alphaproteobacteria</taxon>
        <taxon>Rhodobacterales</taxon>
        <taxon>Paracoccaceae</taxon>
        <taxon>Pelagovum</taxon>
    </lineage>
</organism>
<protein>
    <recommendedName>
        <fullName evidence="3">DUF560 domain-containing protein</fullName>
    </recommendedName>
</protein>
<gene>
    <name evidence="1" type="ORF">FHY64_17550</name>
</gene>
<keyword evidence="2" id="KW-1185">Reference proteome</keyword>
<sequence length="403" mass="44899">MTAGYAANALIERDPTDVPALILRAETAVTMGDFDTAYTAATSAWRNADVPVAKFASARLAALAMAGQQRHTWAQFWLRRARQTAPDDLTRQMIAEDYEYVRRQNPLSFTLDFNASPTDNVNNGSEKDTLTLPGLPFVFALTGDARALPGTEYSAGLALRYRIRETPRSVTWLESTVFGRTYTLSDDALDIKPDAKGADYAETQLSFGIGHLWSPDGGPDPWRFSASFGRFWYAGEPWSDFRRVQVSRGVTLSDSDALDFGLTLEHHVNAEVADSDAYGLTAEWRHRFDDVGTLTLGAGGRRVDADGFDRAYDAVSVEASWQVSDRGPLVSYEIEQRAFDTSFYLFDRRVDTRYTARVEVPVPQVELYGFRPVFNVEHSRQLSNVNRFDTETTGAGISIRSAF</sequence>
<proteinExistence type="predicted"/>
<name>A0A5C5G8N5_9RHOB</name>
<reference evidence="1 2" key="1">
    <citation type="submission" date="2019-06" db="EMBL/GenBank/DDBJ databases">
        <title>Genome of new Rhodobacteraceae sp. SM1903.</title>
        <authorList>
            <person name="Ren X."/>
        </authorList>
    </citation>
    <scope>NUCLEOTIDE SEQUENCE [LARGE SCALE GENOMIC DNA]</scope>
    <source>
        <strain evidence="1 2">SM1903</strain>
    </source>
</reference>